<evidence type="ECO:0000259" key="3">
    <source>
        <dbReference type="PROSITE" id="PS50110"/>
    </source>
</evidence>
<dbReference type="Proteomes" id="UP000230842">
    <property type="component" value="Unassembled WGS sequence"/>
</dbReference>
<sequence length="134" mass="14795">MASHVSPPPRVLVVDDTDSIRLLMRTNFELEGWTVLEAADGLECLDVVVDTRPDLITIDVVMPRMDGLDTIRALRSNPHTHDIPVVVVTTQAQAYDLQRGRDLGVEAYVTKPFDPCDLVATVREVLELSRASAS</sequence>
<dbReference type="Gene3D" id="3.40.50.2300">
    <property type="match status" value="1"/>
</dbReference>
<keyword evidence="5" id="KW-1185">Reference proteome</keyword>
<dbReference type="PROSITE" id="PS50110">
    <property type="entry name" value="RESPONSE_REGULATORY"/>
    <property type="match status" value="1"/>
</dbReference>
<dbReference type="InterPro" id="IPR001789">
    <property type="entry name" value="Sig_transdc_resp-reg_receiver"/>
</dbReference>
<dbReference type="AlphaFoldDB" id="A0A0B2BN46"/>
<dbReference type="PANTHER" id="PTHR44591">
    <property type="entry name" value="STRESS RESPONSE REGULATOR PROTEIN 1"/>
    <property type="match status" value="1"/>
</dbReference>
<accession>A0A0B2BN46</accession>
<evidence type="ECO:0000313" key="4">
    <source>
        <dbReference type="EMBL" id="PJJ56470.1"/>
    </source>
</evidence>
<dbReference type="RefSeq" id="WP_039342165.1">
    <property type="nucleotide sequence ID" value="NZ_PGEZ01000001.1"/>
</dbReference>
<comment type="caution">
    <text evidence="4">The sequence shown here is derived from an EMBL/GenBank/DDBJ whole genome shotgun (WGS) entry which is preliminary data.</text>
</comment>
<reference evidence="4 5" key="1">
    <citation type="submission" date="2017-11" db="EMBL/GenBank/DDBJ databases">
        <title>Genomic Encyclopedia of Archaeal and Bacterial Type Strains, Phase II (KMG-II): From Individual Species to Whole Genera.</title>
        <authorList>
            <person name="Goeker M."/>
        </authorList>
    </citation>
    <scope>NUCLEOTIDE SEQUENCE [LARGE SCALE GENOMIC DNA]</scope>
    <source>
        <strain evidence="4 5">DSM 27763</strain>
    </source>
</reference>
<keyword evidence="1 2" id="KW-0597">Phosphoprotein</keyword>
<name>A0A0B2BN46_9ACTN</name>
<dbReference type="PANTHER" id="PTHR44591:SF18">
    <property type="entry name" value="REGULATORY PROTEIN"/>
    <property type="match status" value="1"/>
</dbReference>
<feature type="domain" description="Response regulatory" evidence="3">
    <location>
        <begin position="10"/>
        <end position="126"/>
    </location>
</feature>
<protein>
    <submittedName>
        <fullName evidence="4">Response regulator receiver domain-containing protein</fullName>
    </submittedName>
</protein>
<proteinExistence type="predicted"/>
<dbReference type="SUPFAM" id="SSF52172">
    <property type="entry name" value="CheY-like"/>
    <property type="match status" value="1"/>
</dbReference>
<evidence type="ECO:0000313" key="5">
    <source>
        <dbReference type="Proteomes" id="UP000230842"/>
    </source>
</evidence>
<dbReference type="InterPro" id="IPR011006">
    <property type="entry name" value="CheY-like_superfamily"/>
</dbReference>
<dbReference type="SMART" id="SM00448">
    <property type="entry name" value="REC"/>
    <property type="match status" value="1"/>
</dbReference>
<gene>
    <name evidence="4" type="ORF">CLV56_0678</name>
</gene>
<organism evidence="4 5">
    <name type="scientific">Mumia flava</name>
    <dbReference type="NCBI Taxonomy" id="1348852"/>
    <lineage>
        <taxon>Bacteria</taxon>
        <taxon>Bacillati</taxon>
        <taxon>Actinomycetota</taxon>
        <taxon>Actinomycetes</taxon>
        <taxon>Propionibacteriales</taxon>
        <taxon>Nocardioidaceae</taxon>
        <taxon>Mumia</taxon>
    </lineage>
</organism>
<dbReference type="GO" id="GO:0000160">
    <property type="term" value="P:phosphorelay signal transduction system"/>
    <property type="evidence" value="ECO:0007669"/>
    <property type="project" value="InterPro"/>
</dbReference>
<evidence type="ECO:0000256" key="1">
    <source>
        <dbReference type="ARBA" id="ARBA00022553"/>
    </source>
</evidence>
<evidence type="ECO:0000256" key="2">
    <source>
        <dbReference type="PROSITE-ProRule" id="PRU00169"/>
    </source>
</evidence>
<dbReference type="Pfam" id="PF00072">
    <property type="entry name" value="Response_reg"/>
    <property type="match status" value="1"/>
</dbReference>
<feature type="modified residue" description="4-aspartylphosphate" evidence="2">
    <location>
        <position position="59"/>
    </location>
</feature>
<dbReference type="EMBL" id="PGEZ01000001">
    <property type="protein sequence ID" value="PJJ56470.1"/>
    <property type="molecule type" value="Genomic_DNA"/>
</dbReference>
<dbReference type="InterPro" id="IPR050595">
    <property type="entry name" value="Bact_response_regulator"/>
</dbReference>